<evidence type="ECO:0000256" key="5">
    <source>
        <dbReference type="ARBA" id="ARBA00022475"/>
    </source>
</evidence>
<keyword evidence="6" id="KW-0145">Chemotaxis</keyword>
<dbReference type="InterPro" id="IPR053716">
    <property type="entry name" value="Flag_assembly_chemotaxis_eff"/>
</dbReference>
<evidence type="ECO:0000256" key="8">
    <source>
        <dbReference type="ARBA" id="ARBA00022927"/>
    </source>
</evidence>
<keyword evidence="7" id="KW-1005">Bacterial flagellum biogenesis</keyword>
<comment type="similarity">
    <text evidence="2">Belongs to the FliJ family.</text>
</comment>
<evidence type="ECO:0000256" key="9">
    <source>
        <dbReference type="ARBA" id="ARBA00023136"/>
    </source>
</evidence>
<keyword evidence="11" id="KW-0969">Cilium</keyword>
<accession>A0A2H0A8L3</accession>
<evidence type="ECO:0000256" key="3">
    <source>
        <dbReference type="ARBA" id="ARBA00020392"/>
    </source>
</evidence>
<evidence type="ECO:0000256" key="10">
    <source>
        <dbReference type="ARBA" id="ARBA00023225"/>
    </source>
</evidence>
<gene>
    <name evidence="11" type="primary">fliJ</name>
    <name evidence="11" type="ORF">COX18_02510</name>
</gene>
<keyword evidence="10" id="KW-1006">Bacterial flagellum protein export</keyword>
<keyword evidence="4" id="KW-0813">Transport</keyword>
<organism evidence="11 12">
    <name type="scientific">Candidatus Desantisbacteria bacterium CG23_combo_of_CG06-09_8_20_14_all_40_23</name>
    <dbReference type="NCBI Taxonomy" id="1974550"/>
    <lineage>
        <taxon>Bacteria</taxon>
        <taxon>Candidatus Desantisiibacteriota</taxon>
    </lineage>
</organism>
<dbReference type="GO" id="GO:0006935">
    <property type="term" value="P:chemotaxis"/>
    <property type="evidence" value="ECO:0007669"/>
    <property type="project" value="UniProtKB-KW"/>
</dbReference>
<sequence length="151" mass="18251">MARFDFKFQHILNIRKHKEKILQEDLSQLKRSFQHEESVLWGMEDKTREYLFKLKELQAELTSIREILDYHNYLGSLEKDITAQKTRLESLSMEIDDALSKLIHASQTRRILEKLRERKWNEWKLEGNKEDQEFMDEIASINVTTQLARKR</sequence>
<reference evidence="11 12" key="1">
    <citation type="submission" date="2017-09" db="EMBL/GenBank/DDBJ databases">
        <title>Depth-based differentiation of microbial function through sediment-hosted aquifers and enrichment of novel symbionts in the deep terrestrial subsurface.</title>
        <authorList>
            <person name="Probst A.J."/>
            <person name="Ladd B."/>
            <person name="Jarett J.K."/>
            <person name="Geller-Mcgrath D.E."/>
            <person name="Sieber C.M."/>
            <person name="Emerson J.B."/>
            <person name="Anantharaman K."/>
            <person name="Thomas B.C."/>
            <person name="Malmstrom R."/>
            <person name="Stieglmeier M."/>
            <person name="Klingl A."/>
            <person name="Woyke T."/>
            <person name="Ryan C.M."/>
            <person name="Banfield J.F."/>
        </authorList>
    </citation>
    <scope>NUCLEOTIDE SEQUENCE [LARGE SCALE GENOMIC DNA]</scope>
    <source>
        <strain evidence="11">CG23_combo_of_CG06-09_8_20_14_all_40_23</strain>
    </source>
</reference>
<name>A0A2H0A8L3_9BACT</name>
<comment type="caution">
    <text evidence="11">The sequence shown here is derived from an EMBL/GenBank/DDBJ whole genome shotgun (WGS) entry which is preliminary data.</text>
</comment>
<dbReference type="GO" id="GO:0044781">
    <property type="term" value="P:bacterial-type flagellum organization"/>
    <property type="evidence" value="ECO:0007669"/>
    <property type="project" value="UniProtKB-KW"/>
</dbReference>
<dbReference type="Pfam" id="PF02050">
    <property type="entry name" value="FliJ"/>
    <property type="match status" value="1"/>
</dbReference>
<dbReference type="GO" id="GO:0015031">
    <property type="term" value="P:protein transport"/>
    <property type="evidence" value="ECO:0007669"/>
    <property type="project" value="UniProtKB-KW"/>
</dbReference>
<evidence type="ECO:0000256" key="2">
    <source>
        <dbReference type="ARBA" id="ARBA00010004"/>
    </source>
</evidence>
<dbReference type="Gene3D" id="1.10.287.1700">
    <property type="match status" value="1"/>
</dbReference>
<evidence type="ECO:0000256" key="7">
    <source>
        <dbReference type="ARBA" id="ARBA00022795"/>
    </source>
</evidence>
<evidence type="ECO:0000256" key="6">
    <source>
        <dbReference type="ARBA" id="ARBA00022500"/>
    </source>
</evidence>
<evidence type="ECO:0000256" key="1">
    <source>
        <dbReference type="ARBA" id="ARBA00004413"/>
    </source>
</evidence>
<dbReference type="NCBIfam" id="TIGR02473">
    <property type="entry name" value="flagell_FliJ"/>
    <property type="match status" value="1"/>
</dbReference>
<dbReference type="GO" id="GO:0071973">
    <property type="term" value="P:bacterial-type flagellum-dependent cell motility"/>
    <property type="evidence" value="ECO:0007669"/>
    <property type="project" value="InterPro"/>
</dbReference>
<keyword evidence="9" id="KW-0472">Membrane</keyword>
<keyword evidence="11" id="KW-0282">Flagellum</keyword>
<dbReference type="InterPro" id="IPR012823">
    <property type="entry name" value="Flagell_FliJ"/>
</dbReference>
<comment type="subcellular location">
    <subcellularLocation>
        <location evidence="1">Cell membrane</location>
        <topology evidence="1">Peripheral membrane protein</topology>
        <orientation evidence="1">Cytoplasmic side</orientation>
    </subcellularLocation>
</comment>
<protein>
    <recommendedName>
        <fullName evidence="3">Flagellar FliJ protein</fullName>
    </recommendedName>
</protein>
<dbReference type="GO" id="GO:0009288">
    <property type="term" value="C:bacterial-type flagellum"/>
    <property type="evidence" value="ECO:0007669"/>
    <property type="project" value="InterPro"/>
</dbReference>
<evidence type="ECO:0000313" key="12">
    <source>
        <dbReference type="Proteomes" id="UP000231067"/>
    </source>
</evidence>
<dbReference type="GO" id="GO:0005886">
    <property type="term" value="C:plasma membrane"/>
    <property type="evidence" value="ECO:0007669"/>
    <property type="project" value="UniProtKB-SubCell"/>
</dbReference>
<evidence type="ECO:0000256" key="4">
    <source>
        <dbReference type="ARBA" id="ARBA00022448"/>
    </source>
</evidence>
<dbReference type="EMBL" id="PCSH01000042">
    <property type="protein sequence ID" value="PIP41756.1"/>
    <property type="molecule type" value="Genomic_DNA"/>
</dbReference>
<evidence type="ECO:0000313" key="11">
    <source>
        <dbReference type="EMBL" id="PIP41756.1"/>
    </source>
</evidence>
<proteinExistence type="inferred from homology"/>
<keyword evidence="5" id="KW-1003">Cell membrane</keyword>
<dbReference type="AlphaFoldDB" id="A0A2H0A8L3"/>
<keyword evidence="8" id="KW-0653">Protein transport</keyword>
<dbReference type="Proteomes" id="UP000231067">
    <property type="component" value="Unassembled WGS sequence"/>
</dbReference>
<keyword evidence="11" id="KW-0966">Cell projection</keyword>